<evidence type="ECO:0000313" key="2">
    <source>
        <dbReference type="EMBL" id="EHO15848.1"/>
    </source>
</evidence>
<dbReference type="GeneID" id="86941484"/>
<dbReference type="RefSeq" id="WP_009533577.1">
    <property type="nucleotide sequence ID" value="NZ_JH590864.1"/>
</dbReference>
<dbReference type="InterPro" id="IPR013324">
    <property type="entry name" value="RNA_pol_sigma_r3/r4-like"/>
</dbReference>
<dbReference type="Proteomes" id="UP000018466">
    <property type="component" value="Unassembled WGS sequence"/>
</dbReference>
<dbReference type="AlphaFoldDB" id="A0AA36Y3K7"/>
<keyword evidence="1" id="KW-0175">Coiled coil</keyword>
<sequence length="188" mass="21682">MATGAIRIVDEYATANIKERIEIILDNYPNFLEIMDGFEESLKYLIINGRKMAKRRSRGDLGVRVQTSGFSDPTANAAVDSVMLTEAIRSGNMDAELKGIECPEQYRKEAEVIREMRDDYFLVKAQIKTLPWQDYRVLDSYLNGSHDLVKLAEEADCTYDGVKNRLKRARNRIRKSTALYLERKYENN</sequence>
<feature type="coiled-coil region" evidence="1">
    <location>
        <begin position="152"/>
        <end position="179"/>
    </location>
</feature>
<protein>
    <submittedName>
        <fullName evidence="2">Uncharacterized protein</fullName>
    </submittedName>
</protein>
<keyword evidence="3" id="KW-1185">Reference proteome</keyword>
<proteinExistence type="predicted"/>
<gene>
    <name evidence="2" type="ORF">HMPREF9623_01759</name>
</gene>
<dbReference type="EMBL" id="AGEL01000014">
    <property type="protein sequence ID" value="EHO15848.1"/>
    <property type="molecule type" value="Genomic_DNA"/>
</dbReference>
<dbReference type="SUPFAM" id="SSF88659">
    <property type="entry name" value="Sigma3 and sigma4 domains of RNA polymerase sigma factors"/>
    <property type="match status" value="1"/>
</dbReference>
<name>A0AA36Y3K7_9FIRM</name>
<evidence type="ECO:0000313" key="3">
    <source>
        <dbReference type="Proteomes" id="UP000018466"/>
    </source>
</evidence>
<organism evidence="2 3">
    <name type="scientific">Stomatobaculum longum</name>
    <dbReference type="NCBI Taxonomy" id="796942"/>
    <lineage>
        <taxon>Bacteria</taxon>
        <taxon>Bacillati</taxon>
        <taxon>Bacillota</taxon>
        <taxon>Clostridia</taxon>
        <taxon>Lachnospirales</taxon>
        <taxon>Lachnospiraceae</taxon>
        <taxon>Stomatobaculum</taxon>
    </lineage>
</organism>
<comment type="caution">
    <text evidence="2">The sequence shown here is derived from an EMBL/GenBank/DDBJ whole genome shotgun (WGS) entry which is preliminary data.</text>
</comment>
<evidence type="ECO:0000256" key="1">
    <source>
        <dbReference type="SAM" id="Coils"/>
    </source>
</evidence>
<accession>A0AA36Y3K7</accession>
<reference evidence="2 3" key="1">
    <citation type="submission" date="2011-10" db="EMBL/GenBank/DDBJ databases">
        <title>The Genome Sequence of Lachnospiraceae bacterium ACC2.</title>
        <authorList>
            <consortium name="The Broad Institute Genome Sequencing Platform"/>
            <person name="Earl A."/>
            <person name="Ward D."/>
            <person name="Feldgarden M."/>
            <person name="Gevers D."/>
            <person name="Sizova M."/>
            <person name="Hazen A."/>
            <person name="Epstein S."/>
            <person name="Young S.K."/>
            <person name="Zeng Q."/>
            <person name="Gargeya S."/>
            <person name="Fitzgerald M."/>
            <person name="Haas B."/>
            <person name="Abouelleil A."/>
            <person name="Alvarado L."/>
            <person name="Arachchi H.M."/>
            <person name="Berlin A."/>
            <person name="Brown A."/>
            <person name="Chapman S.B."/>
            <person name="Chen Z."/>
            <person name="Dunbar C."/>
            <person name="Freedman E."/>
            <person name="Gearin G."/>
            <person name="Goldberg J."/>
            <person name="Griggs A."/>
            <person name="Gujja S."/>
            <person name="Heiman D."/>
            <person name="Howarth C."/>
            <person name="Larson L."/>
            <person name="Lui A."/>
            <person name="MacDonald P.J.P."/>
            <person name="Montmayeur A."/>
            <person name="Murphy C."/>
            <person name="Neiman D."/>
            <person name="Pearson M."/>
            <person name="Priest M."/>
            <person name="Roberts A."/>
            <person name="Saif S."/>
            <person name="Shea T."/>
            <person name="Shenoy N."/>
            <person name="Sisk P."/>
            <person name="Stolte C."/>
            <person name="Sykes S."/>
            <person name="Wortman J."/>
            <person name="Nusbaum C."/>
            <person name="Birren B."/>
        </authorList>
    </citation>
    <scope>NUCLEOTIDE SEQUENCE [LARGE SCALE GENOMIC DNA]</scope>
    <source>
        <strain evidence="2 3">ACC2</strain>
    </source>
</reference>